<dbReference type="OrthoDB" id="1104042at2759"/>
<dbReference type="PANTHER" id="PTHR33116">
    <property type="entry name" value="REVERSE TRANSCRIPTASE ZINC-BINDING DOMAIN-CONTAINING PROTEIN-RELATED-RELATED"/>
    <property type="match status" value="1"/>
</dbReference>
<protein>
    <submittedName>
        <fullName evidence="2">Zf-RVT domain-containing protein</fullName>
    </submittedName>
</protein>
<dbReference type="InterPro" id="IPR026960">
    <property type="entry name" value="RVT-Znf"/>
</dbReference>
<sequence length="497" mass="58488">MQGLSDFKAASGLSPNAQKSSIFFCNTGRSARSCIPHLAQFREGILPVRYLGLPLLTKRLTKQDGAPLVERFLARANSWVSKSLSFARRLQLVKYSLASVEVFWSSMFLLLASVTNECERTMRRFLWGGRGLCGKSSKVNWSQVCKPFHEGGLGIKRMRSWNEALLLKEIWNLPHQRSLWAKWCNLHLIRKHNLWSLHNWGSHSWVWRHMLKLRDIARTHMVYECGRGELFSLWYDPWFHGNCIHALYGHRVIYDERMNGNEKLKEVIVNGRWSWPQTSWELIETQQRVQNIPVSSQPDCIGWHKKGGAFSTKQAWQLIRRASDIVPWWKMVWCSKRIPKHSFCLWLTIHRAHKTKDKLLNWGLISSARCVFHCGGTESMDHLFFECPYTRNIWRDALRRCNIHRNILPWVEEEEWLEAYAKGDYFPAILMRLAVGATVYHIWLERNRRCFRNRFLPGDEISKRIREDVGRKLKFTGDDYGNDNDRHHSLCINWGVL</sequence>
<dbReference type="AlphaFoldDB" id="A0A1Q3BR25"/>
<name>A0A1Q3BR25_CEPFO</name>
<dbReference type="InParanoid" id="A0A1Q3BR25"/>
<dbReference type="FunCoup" id="A0A1Q3BR25">
    <property type="interactions" value="3"/>
</dbReference>
<dbReference type="Pfam" id="PF13966">
    <property type="entry name" value="zf-RVT"/>
    <property type="match status" value="1"/>
</dbReference>
<evidence type="ECO:0000259" key="1">
    <source>
        <dbReference type="Pfam" id="PF13966"/>
    </source>
</evidence>
<proteinExistence type="predicted"/>
<feature type="domain" description="Reverse transcriptase zinc-binding" evidence="1">
    <location>
        <begin position="310"/>
        <end position="394"/>
    </location>
</feature>
<keyword evidence="3" id="KW-1185">Reference proteome</keyword>
<organism evidence="2 3">
    <name type="scientific">Cephalotus follicularis</name>
    <name type="common">Albany pitcher plant</name>
    <dbReference type="NCBI Taxonomy" id="3775"/>
    <lineage>
        <taxon>Eukaryota</taxon>
        <taxon>Viridiplantae</taxon>
        <taxon>Streptophyta</taxon>
        <taxon>Embryophyta</taxon>
        <taxon>Tracheophyta</taxon>
        <taxon>Spermatophyta</taxon>
        <taxon>Magnoliopsida</taxon>
        <taxon>eudicotyledons</taxon>
        <taxon>Gunneridae</taxon>
        <taxon>Pentapetalae</taxon>
        <taxon>rosids</taxon>
        <taxon>fabids</taxon>
        <taxon>Oxalidales</taxon>
        <taxon>Cephalotaceae</taxon>
        <taxon>Cephalotus</taxon>
    </lineage>
</organism>
<comment type="caution">
    <text evidence="2">The sequence shown here is derived from an EMBL/GenBank/DDBJ whole genome shotgun (WGS) entry which is preliminary data.</text>
</comment>
<dbReference type="EMBL" id="BDDD01000808">
    <property type="protein sequence ID" value="GAV70450.1"/>
    <property type="molecule type" value="Genomic_DNA"/>
</dbReference>
<dbReference type="Proteomes" id="UP000187406">
    <property type="component" value="Unassembled WGS sequence"/>
</dbReference>
<reference evidence="3" key="1">
    <citation type="submission" date="2016-04" db="EMBL/GenBank/DDBJ databases">
        <title>Cephalotus genome sequencing.</title>
        <authorList>
            <person name="Fukushima K."/>
            <person name="Hasebe M."/>
            <person name="Fang X."/>
        </authorList>
    </citation>
    <scope>NUCLEOTIDE SEQUENCE [LARGE SCALE GENOMIC DNA]</scope>
    <source>
        <strain evidence="3">cv. St1</strain>
    </source>
</reference>
<dbReference type="PANTHER" id="PTHR33116:SF76">
    <property type="entry name" value="DUF4283 DOMAIN-CONTAINING PROTEIN"/>
    <property type="match status" value="1"/>
</dbReference>
<gene>
    <name evidence="2" type="ORF">CFOL_v3_13948</name>
</gene>
<dbReference type="STRING" id="3775.A0A1Q3BR25"/>
<evidence type="ECO:0000313" key="2">
    <source>
        <dbReference type="EMBL" id="GAV70450.1"/>
    </source>
</evidence>
<accession>A0A1Q3BR25</accession>
<evidence type="ECO:0000313" key="3">
    <source>
        <dbReference type="Proteomes" id="UP000187406"/>
    </source>
</evidence>